<evidence type="ECO:0000256" key="1">
    <source>
        <dbReference type="SAM" id="MobiDB-lite"/>
    </source>
</evidence>
<gene>
    <name evidence="2" type="ORF">NWI01_17320</name>
</gene>
<feature type="region of interest" description="Disordered" evidence="1">
    <location>
        <begin position="1"/>
        <end position="21"/>
    </location>
</feature>
<feature type="compositionally biased region" description="Low complexity" evidence="1">
    <location>
        <begin position="1"/>
        <end position="11"/>
    </location>
</feature>
<dbReference type="Proteomes" id="UP000318825">
    <property type="component" value="Unassembled WGS sequence"/>
</dbReference>
<comment type="caution">
    <text evidence="2">The sequence shown here is derived from an EMBL/GenBank/DDBJ whole genome shotgun (WGS) entry which is preliminary data.</text>
</comment>
<proteinExistence type="predicted"/>
<name>A0A4Y3WCR9_NITWI</name>
<organism evidence="2 3">
    <name type="scientific">Nitrobacter winogradskyi</name>
    <name type="common">Nitrobacter agilis</name>
    <dbReference type="NCBI Taxonomy" id="913"/>
    <lineage>
        <taxon>Bacteria</taxon>
        <taxon>Pseudomonadati</taxon>
        <taxon>Pseudomonadota</taxon>
        <taxon>Alphaproteobacteria</taxon>
        <taxon>Hyphomicrobiales</taxon>
        <taxon>Nitrobacteraceae</taxon>
        <taxon>Nitrobacter</taxon>
    </lineage>
</organism>
<accession>A0A4Y3WCR9</accession>
<sequence>MAAVAAQSAEARSTSIATSGNEVAAADVHDIMTINAARALFAAVQDQRAMTDFLRRAMPLETAAARTVST</sequence>
<evidence type="ECO:0000313" key="3">
    <source>
        <dbReference type="Proteomes" id="UP000318825"/>
    </source>
</evidence>
<dbReference type="RefSeq" id="WP_141383508.1">
    <property type="nucleotide sequence ID" value="NZ_BJNF01000042.1"/>
</dbReference>
<evidence type="ECO:0000313" key="2">
    <source>
        <dbReference type="EMBL" id="GEC15840.1"/>
    </source>
</evidence>
<dbReference type="AlphaFoldDB" id="A0A4Y3WCR9"/>
<feature type="compositionally biased region" description="Polar residues" evidence="1">
    <location>
        <begin position="12"/>
        <end position="21"/>
    </location>
</feature>
<dbReference type="EMBL" id="BJNF01000042">
    <property type="protein sequence ID" value="GEC15840.1"/>
    <property type="molecule type" value="Genomic_DNA"/>
</dbReference>
<protein>
    <submittedName>
        <fullName evidence="2">Uncharacterized protein</fullName>
    </submittedName>
</protein>
<reference evidence="2 3" key="1">
    <citation type="submission" date="2019-06" db="EMBL/GenBank/DDBJ databases">
        <title>Whole genome shotgun sequence of Nitrobacter winogradskyi NBRC 14297.</title>
        <authorList>
            <person name="Hosoyama A."/>
            <person name="Uohara A."/>
            <person name="Ohji S."/>
            <person name="Ichikawa N."/>
        </authorList>
    </citation>
    <scope>NUCLEOTIDE SEQUENCE [LARGE SCALE GENOMIC DNA]</scope>
    <source>
        <strain evidence="2 3">NBRC 14297</strain>
    </source>
</reference>